<dbReference type="Pfam" id="PF00370">
    <property type="entry name" value="FGGY_N"/>
    <property type="match status" value="1"/>
</dbReference>
<dbReference type="Proteomes" id="UP000509327">
    <property type="component" value="Chromosome"/>
</dbReference>
<evidence type="ECO:0000259" key="8">
    <source>
        <dbReference type="Pfam" id="PF00370"/>
    </source>
</evidence>
<dbReference type="Gene3D" id="3.30.420.40">
    <property type="match status" value="2"/>
</dbReference>
<evidence type="ECO:0000313" key="11">
    <source>
        <dbReference type="EMBL" id="QKS59854.1"/>
    </source>
</evidence>
<dbReference type="InterPro" id="IPR013449">
    <property type="entry name" value="Rhamnulokinase"/>
</dbReference>
<keyword evidence="5" id="KW-0067">ATP-binding</keyword>
<dbReference type="Proteomes" id="UP000247790">
    <property type="component" value="Unassembled WGS sequence"/>
</dbReference>
<evidence type="ECO:0000256" key="5">
    <source>
        <dbReference type="ARBA" id="ARBA00022840"/>
    </source>
</evidence>
<dbReference type="InterPro" id="IPR000577">
    <property type="entry name" value="Carb_kinase_FGGY"/>
</dbReference>
<dbReference type="PANTHER" id="PTHR10196:SF93">
    <property type="entry name" value="L-RHAMNULOKINASE"/>
    <property type="match status" value="1"/>
</dbReference>
<sequence>MSVLAYDLGAGSGRAILGHLNDRGMETREIHRFKNEPVKAGERMYWDILRLHHEVLQGLSLVKQHGEVPESLGIDSWGVDFGLLGGNGELLGNPYHYRDTQFNGMMERICQELSAKRIFERTGIQFLPFNTLYQLATLKRSASPLLREAERFLMIPDLLRYFLTGEAVNEFTNATTTQLYNPVLAKWDEELLDHIGVSSQCFGEVVMPGTSVGQLRSGIRHELGLASIPVIAVAEHDTGSAVVAVPATERAFAYLSCGTWSLMGTELHQPAISAESLALNFTNEGGAGGTYRLLKNIMGLWILQESMRQWEREGQGIGYAALLAKADTAPPFASLFDPDDELFLPAGDMPERIRQYCRSTGQKVPDDQGSIARAILESLALKYRRVLEWTEQLSGQSFNGLHMVGGGIQNQLLCQWTASSIGKPVWAGPAEGSAIGNMAVQWMASGELKDIWEARRVIRDSFPITEYEPKDRSVWAEAYERFLRITAVSPPLSQASDTGNEV</sequence>
<feature type="domain" description="Carbohydrate kinase FGGY N-terminal" evidence="8">
    <location>
        <begin position="3"/>
        <end position="243"/>
    </location>
</feature>
<dbReference type="CDD" id="cd07771">
    <property type="entry name" value="ASKHA_NBD_FGGY_RhaB-like"/>
    <property type="match status" value="1"/>
</dbReference>
<evidence type="ECO:0000256" key="2">
    <source>
        <dbReference type="ARBA" id="ARBA00022679"/>
    </source>
</evidence>
<feature type="domain" description="Carbohydrate kinase FGGY C-terminal" evidence="9">
    <location>
        <begin position="253"/>
        <end position="444"/>
    </location>
</feature>
<reference evidence="10 12" key="1">
    <citation type="submission" date="2018-06" db="EMBL/GenBank/DDBJ databases">
        <title>Genomic Encyclopedia of Type Strains, Phase III (KMG-III): the genomes of soil and plant-associated and newly described type strains.</title>
        <authorList>
            <person name="Whitman W."/>
        </authorList>
    </citation>
    <scope>NUCLEOTIDE SEQUENCE [LARGE SCALE GENOMIC DNA]</scope>
    <source>
        <strain evidence="10 12">CECT 7022</strain>
    </source>
</reference>
<evidence type="ECO:0000256" key="7">
    <source>
        <dbReference type="ARBA" id="ARBA00023308"/>
    </source>
</evidence>
<keyword evidence="6" id="KW-1015">Disulfide bond</keyword>
<dbReference type="Pfam" id="PF02782">
    <property type="entry name" value="FGGY_C"/>
    <property type="match status" value="1"/>
</dbReference>
<reference evidence="11 13" key="2">
    <citation type="submission" date="2020-06" db="EMBL/GenBank/DDBJ databases">
        <title>Complete genome of Paenibacillus barcinonensis KACC11450.</title>
        <authorList>
            <person name="Kim M."/>
            <person name="Park Y.-J."/>
            <person name="Shin J.-H."/>
        </authorList>
    </citation>
    <scope>NUCLEOTIDE SEQUENCE [LARGE SCALE GENOMIC DNA]</scope>
    <source>
        <strain evidence="11 13">KACC11450</strain>
    </source>
</reference>
<keyword evidence="4 10" id="KW-0418">Kinase</keyword>
<dbReference type="RefSeq" id="WP_110895978.1">
    <property type="nucleotide sequence ID" value="NZ_CP054614.1"/>
</dbReference>
<keyword evidence="7" id="KW-0684">Rhamnose metabolism</keyword>
<evidence type="ECO:0000313" key="10">
    <source>
        <dbReference type="EMBL" id="PYE50124.1"/>
    </source>
</evidence>
<dbReference type="EMBL" id="QJSW01000004">
    <property type="protein sequence ID" value="PYE50124.1"/>
    <property type="molecule type" value="Genomic_DNA"/>
</dbReference>
<dbReference type="AlphaFoldDB" id="A0A2V4WEM5"/>
<keyword evidence="2" id="KW-0808">Transferase</keyword>
<dbReference type="SUPFAM" id="SSF53067">
    <property type="entry name" value="Actin-like ATPase domain"/>
    <property type="match status" value="2"/>
</dbReference>
<organism evidence="10 12">
    <name type="scientific">Paenibacillus barcinonensis</name>
    <dbReference type="NCBI Taxonomy" id="198119"/>
    <lineage>
        <taxon>Bacteria</taxon>
        <taxon>Bacillati</taxon>
        <taxon>Bacillota</taxon>
        <taxon>Bacilli</taxon>
        <taxon>Bacillales</taxon>
        <taxon>Paenibacillaceae</taxon>
        <taxon>Paenibacillus</taxon>
    </lineage>
</organism>
<evidence type="ECO:0000259" key="9">
    <source>
        <dbReference type="Pfam" id="PF02782"/>
    </source>
</evidence>
<name>A0A2V4WEM5_PAEBA</name>
<dbReference type="InterPro" id="IPR018484">
    <property type="entry name" value="FGGY_N"/>
</dbReference>
<evidence type="ECO:0000256" key="3">
    <source>
        <dbReference type="ARBA" id="ARBA00022741"/>
    </source>
</evidence>
<gene>
    <name evidence="10" type="ORF">DFQ00_10482</name>
    <name evidence="11" type="ORF">HUB98_29055</name>
</gene>
<comment type="similarity">
    <text evidence="1">Belongs to the FGGY kinase family.</text>
</comment>
<evidence type="ECO:0000313" key="13">
    <source>
        <dbReference type="Proteomes" id="UP000509327"/>
    </source>
</evidence>
<dbReference type="GO" id="GO:0008993">
    <property type="term" value="F:rhamnulokinase activity"/>
    <property type="evidence" value="ECO:0007669"/>
    <property type="project" value="InterPro"/>
</dbReference>
<dbReference type="GO" id="GO:0019301">
    <property type="term" value="P:rhamnose catabolic process"/>
    <property type="evidence" value="ECO:0007669"/>
    <property type="project" value="InterPro"/>
</dbReference>
<dbReference type="GO" id="GO:0006071">
    <property type="term" value="P:glycerol metabolic process"/>
    <property type="evidence" value="ECO:0007669"/>
    <property type="project" value="TreeGrafter"/>
</dbReference>
<dbReference type="InterPro" id="IPR018485">
    <property type="entry name" value="FGGY_C"/>
</dbReference>
<keyword evidence="3" id="KW-0547">Nucleotide-binding</keyword>
<protein>
    <submittedName>
        <fullName evidence="10">Rhamnulokinase</fullName>
    </submittedName>
</protein>
<dbReference type="GO" id="GO:0005524">
    <property type="term" value="F:ATP binding"/>
    <property type="evidence" value="ECO:0007669"/>
    <property type="project" value="UniProtKB-KW"/>
</dbReference>
<evidence type="ECO:0000313" key="12">
    <source>
        <dbReference type="Proteomes" id="UP000247790"/>
    </source>
</evidence>
<dbReference type="InterPro" id="IPR043129">
    <property type="entry name" value="ATPase_NBD"/>
</dbReference>
<evidence type="ECO:0000256" key="4">
    <source>
        <dbReference type="ARBA" id="ARBA00022777"/>
    </source>
</evidence>
<dbReference type="GO" id="GO:0005829">
    <property type="term" value="C:cytosol"/>
    <property type="evidence" value="ECO:0007669"/>
    <property type="project" value="TreeGrafter"/>
</dbReference>
<proteinExistence type="inferred from homology"/>
<dbReference type="PANTHER" id="PTHR10196">
    <property type="entry name" value="SUGAR KINASE"/>
    <property type="match status" value="1"/>
</dbReference>
<dbReference type="OrthoDB" id="9761504at2"/>
<dbReference type="EMBL" id="CP054614">
    <property type="protein sequence ID" value="QKS59854.1"/>
    <property type="molecule type" value="Genomic_DNA"/>
</dbReference>
<keyword evidence="13" id="KW-1185">Reference proteome</keyword>
<accession>A0A2V4WEM5</accession>
<dbReference type="GO" id="GO:0004370">
    <property type="term" value="F:glycerol kinase activity"/>
    <property type="evidence" value="ECO:0007669"/>
    <property type="project" value="TreeGrafter"/>
</dbReference>
<evidence type="ECO:0000256" key="1">
    <source>
        <dbReference type="ARBA" id="ARBA00009156"/>
    </source>
</evidence>
<dbReference type="PIRSF" id="PIRSF000538">
    <property type="entry name" value="GlpK"/>
    <property type="match status" value="1"/>
</dbReference>
<evidence type="ECO:0000256" key="6">
    <source>
        <dbReference type="ARBA" id="ARBA00023157"/>
    </source>
</evidence>